<feature type="region of interest" description="Disordered" evidence="1">
    <location>
        <begin position="439"/>
        <end position="460"/>
    </location>
</feature>
<accession>A0A8H3I3Y4</accession>
<evidence type="ECO:0000313" key="2">
    <source>
        <dbReference type="EMBL" id="CAE7231493.1"/>
    </source>
</evidence>
<dbReference type="EMBL" id="CAJNJQ010006562">
    <property type="protein sequence ID" value="CAE7231493.1"/>
    <property type="molecule type" value="Genomic_DNA"/>
</dbReference>
<feature type="compositionally biased region" description="Polar residues" evidence="1">
    <location>
        <begin position="353"/>
        <end position="366"/>
    </location>
</feature>
<evidence type="ECO:0000256" key="1">
    <source>
        <dbReference type="SAM" id="MobiDB-lite"/>
    </source>
</evidence>
<gene>
    <name evidence="2" type="ORF">RDB_LOCUS187279</name>
</gene>
<feature type="region of interest" description="Disordered" evidence="1">
    <location>
        <begin position="353"/>
        <end position="412"/>
    </location>
</feature>
<proteinExistence type="predicted"/>
<evidence type="ECO:0008006" key="4">
    <source>
        <dbReference type="Google" id="ProtNLM"/>
    </source>
</evidence>
<protein>
    <recommendedName>
        <fullName evidence="4">HNH nuclease domain-containing protein</fullName>
    </recommendedName>
</protein>
<comment type="caution">
    <text evidence="2">The sequence shown here is derived from an EMBL/GenBank/DDBJ whole genome shotgun (WGS) entry which is preliminary data.</text>
</comment>
<organism evidence="2 3">
    <name type="scientific">Rhizoctonia solani</name>
    <dbReference type="NCBI Taxonomy" id="456999"/>
    <lineage>
        <taxon>Eukaryota</taxon>
        <taxon>Fungi</taxon>
        <taxon>Dikarya</taxon>
        <taxon>Basidiomycota</taxon>
        <taxon>Agaricomycotina</taxon>
        <taxon>Agaricomycetes</taxon>
        <taxon>Cantharellales</taxon>
        <taxon>Ceratobasidiaceae</taxon>
        <taxon>Rhizoctonia</taxon>
    </lineage>
</organism>
<dbReference type="Proteomes" id="UP000663827">
    <property type="component" value="Unassembled WGS sequence"/>
</dbReference>
<name>A0A8H3I3Y4_9AGAM</name>
<sequence>MNERQNKKDVCPKPKFPITAQSPRPNVAVATTPAGPLVTTIINELQHVTEQSHSTCYLMDPNAQTCSLSPDYNDSSCPEDSTPRLPQSHAFAESVTHTLVSYVSCANKEETARTPGGECSPTTRDVEPLELCHVVSPSIASDMPQKFECAWGMRPGEFKFNVASNSLLLTREMRARFENYDWALVPTKEVLRKIIRFIRKGSPKATHYLKEFPDQMWDYHFVRFRQPPIDAPRPTDDQLAELAQCTIEEGLSVRAGKEGSRSGSDHLIADVPAFQVDKYPVEELGLVRSHVHPFFAAYNAAEKLYRIKISKDPRFQASHRVSKYNPELWECLALHACWRSVTPASLHIHATQQLPNPSYPRSTSRIQSDECYEHQQSDRDVRAPKRQRRSGPQDSPSYGSGTTDSYLSTSEQSVDPAFADREHLLGTWVDVDGWAEGVKSAAPADDPYTGGTEQAEQSLAEYKSEKAWFAPSGS</sequence>
<reference evidence="2" key="1">
    <citation type="submission" date="2021-01" db="EMBL/GenBank/DDBJ databases">
        <authorList>
            <person name="Kaushik A."/>
        </authorList>
    </citation>
    <scope>NUCLEOTIDE SEQUENCE</scope>
    <source>
        <strain evidence="2">AG5</strain>
    </source>
</reference>
<dbReference type="AlphaFoldDB" id="A0A8H3I3Y4"/>
<feature type="compositionally biased region" description="Polar residues" evidence="1">
    <location>
        <begin position="390"/>
        <end position="412"/>
    </location>
</feature>
<evidence type="ECO:0000313" key="3">
    <source>
        <dbReference type="Proteomes" id="UP000663827"/>
    </source>
</evidence>
<feature type="compositionally biased region" description="Basic and acidic residues" evidence="1">
    <location>
        <begin position="367"/>
        <end position="383"/>
    </location>
</feature>